<evidence type="ECO:0000313" key="2">
    <source>
        <dbReference type="Proteomes" id="UP001196413"/>
    </source>
</evidence>
<evidence type="ECO:0000313" key="1">
    <source>
        <dbReference type="EMBL" id="KAJ1364067.1"/>
    </source>
</evidence>
<dbReference type="AlphaFoldDB" id="A0AAD5MSY8"/>
<sequence>MLDTILDSFLFSFNGTHFAQMDGCCVSIHSSVTVYCLHCLSNNTYCHEQRDSNCSFVNNRQQEAAVQHYWARCTSDDDGSDGCVPNMDAFCNTSKDENCDFARRRKWRMKLCICNILFSSLSSVTDNATEMFMTVVLLTS</sequence>
<gene>
    <name evidence="1" type="ORF">KIN20_024066</name>
</gene>
<keyword evidence="2" id="KW-1185">Reference proteome</keyword>
<dbReference type="Proteomes" id="UP001196413">
    <property type="component" value="Unassembled WGS sequence"/>
</dbReference>
<comment type="caution">
    <text evidence="1">The sequence shown here is derived from an EMBL/GenBank/DDBJ whole genome shotgun (WGS) entry which is preliminary data.</text>
</comment>
<reference evidence="1" key="1">
    <citation type="submission" date="2021-06" db="EMBL/GenBank/DDBJ databases">
        <title>Parelaphostrongylus tenuis whole genome reference sequence.</title>
        <authorList>
            <person name="Garwood T.J."/>
            <person name="Larsen P.A."/>
            <person name="Fountain-Jones N.M."/>
            <person name="Garbe J.R."/>
            <person name="Macchietto M.G."/>
            <person name="Kania S.A."/>
            <person name="Gerhold R.W."/>
            <person name="Richards J.E."/>
            <person name="Wolf T.M."/>
        </authorList>
    </citation>
    <scope>NUCLEOTIDE SEQUENCE</scope>
    <source>
        <strain evidence="1">MNPRO001-30</strain>
        <tissue evidence="1">Meninges</tissue>
    </source>
</reference>
<proteinExistence type="predicted"/>
<organism evidence="1 2">
    <name type="scientific">Parelaphostrongylus tenuis</name>
    <name type="common">Meningeal worm</name>
    <dbReference type="NCBI Taxonomy" id="148309"/>
    <lineage>
        <taxon>Eukaryota</taxon>
        <taxon>Metazoa</taxon>
        <taxon>Ecdysozoa</taxon>
        <taxon>Nematoda</taxon>
        <taxon>Chromadorea</taxon>
        <taxon>Rhabditida</taxon>
        <taxon>Rhabditina</taxon>
        <taxon>Rhabditomorpha</taxon>
        <taxon>Strongyloidea</taxon>
        <taxon>Metastrongylidae</taxon>
        <taxon>Parelaphostrongylus</taxon>
    </lineage>
</organism>
<name>A0AAD5MSY8_PARTN</name>
<protein>
    <submittedName>
        <fullName evidence="1">Uncharacterized protein</fullName>
    </submittedName>
</protein>
<dbReference type="EMBL" id="JAHQIW010004869">
    <property type="protein sequence ID" value="KAJ1364067.1"/>
    <property type="molecule type" value="Genomic_DNA"/>
</dbReference>
<accession>A0AAD5MSY8</accession>